<feature type="domain" description="Phosphatidic acid phosphatase type 2/haloperoxidase" evidence="2">
    <location>
        <begin position="312"/>
        <end position="438"/>
    </location>
</feature>
<dbReference type="CDD" id="cd03398">
    <property type="entry name" value="PAP2_haloperoxidase"/>
    <property type="match status" value="1"/>
</dbReference>
<accession>A0ABT1T5J5</accession>
<dbReference type="InterPro" id="IPR036938">
    <property type="entry name" value="PAP2/HPO_sf"/>
</dbReference>
<feature type="signal peptide" evidence="1">
    <location>
        <begin position="1"/>
        <end position="23"/>
    </location>
</feature>
<comment type="caution">
    <text evidence="3">The sequence shown here is derived from an EMBL/GenBank/DDBJ whole genome shotgun (WGS) entry which is preliminary data.</text>
</comment>
<evidence type="ECO:0000256" key="1">
    <source>
        <dbReference type="SAM" id="SignalP"/>
    </source>
</evidence>
<dbReference type="RefSeq" id="WP_256540027.1">
    <property type="nucleotide sequence ID" value="NZ_JANHOH010000004.1"/>
</dbReference>
<dbReference type="EMBL" id="JANHOH010000004">
    <property type="protein sequence ID" value="MCQ6959839.1"/>
    <property type="molecule type" value="Genomic_DNA"/>
</dbReference>
<dbReference type="PANTHER" id="PTHR34599">
    <property type="entry name" value="PEROXIDASE-RELATED"/>
    <property type="match status" value="1"/>
</dbReference>
<dbReference type="SUPFAM" id="SSF48317">
    <property type="entry name" value="Acid phosphatase/Vanadium-dependent haloperoxidase"/>
    <property type="match status" value="1"/>
</dbReference>
<reference evidence="3 4" key="1">
    <citation type="submission" date="2022-07" db="EMBL/GenBank/DDBJ databases">
        <title>Mucilaginibacter sp. JC4.</title>
        <authorList>
            <person name="Le V."/>
            <person name="Ko S.-R."/>
            <person name="Ahn C.-Y."/>
            <person name="Oh H.-M."/>
        </authorList>
    </citation>
    <scope>NUCLEOTIDE SEQUENCE [LARGE SCALE GENOMIC DNA]</scope>
    <source>
        <strain evidence="3 4">JC4</strain>
    </source>
</reference>
<evidence type="ECO:0000313" key="4">
    <source>
        <dbReference type="Proteomes" id="UP001204376"/>
    </source>
</evidence>
<dbReference type="InterPro" id="IPR052559">
    <property type="entry name" value="V-haloperoxidase"/>
</dbReference>
<sequence>MRKLLFISWLFSFFLLISSCGPAKQPELHGDDIGKVIAQMTNVMVHDVTNPPLAARFFAYTCLAGYEVVSQNDMHIKNMHEVLNNYPAFNKAKAVRGSNYQLSAVLAMYKTAQKLQPSGVLLKKSEQQFLDSCRLIGFSDAVIDSSISYATAISKQVLTYAKADGYRKISTYPRYTPTGNAGTWDPTPPSYMAPVEPYFYTVRPLTLDSSFQFISVSPVPFSTEKSSAFYKFLLLNYAKGENGLTTAEKDIANFWDCNPFAVQNDGHMVMGLKKISPGAHWLGITGIACKQSKAGFSKTVEVTTTVAIGLMDGFISCWADKYKTNRVRPETAIRKYIDPHWKPFLQTPPFPEYSSGHSVISATSAAILTYYFGPNFSYTDSTEINYGIPPRKFTSFDQAAKEAAISRFLGGIHFKDAIDNGLVQGNKVGKWVLQKMNKN</sequence>
<keyword evidence="4" id="KW-1185">Reference proteome</keyword>
<dbReference type="InterPro" id="IPR000326">
    <property type="entry name" value="PAP2/HPO"/>
</dbReference>
<proteinExistence type="predicted"/>
<feature type="chain" id="PRO_5045249891" evidence="1">
    <location>
        <begin position="24"/>
        <end position="439"/>
    </location>
</feature>
<dbReference type="Gene3D" id="1.10.606.20">
    <property type="match status" value="1"/>
</dbReference>
<dbReference type="Proteomes" id="UP001204376">
    <property type="component" value="Unassembled WGS sequence"/>
</dbReference>
<evidence type="ECO:0000259" key="2">
    <source>
        <dbReference type="Pfam" id="PF01569"/>
    </source>
</evidence>
<protein>
    <submittedName>
        <fullName evidence="3">Vanadium-dependent haloperoxidase</fullName>
    </submittedName>
</protein>
<dbReference type="PROSITE" id="PS51257">
    <property type="entry name" value="PROKAR_LIPOPROTEIN"/>
    <property type="match status" value="1"/>
</dbReference>
<keyword evidence="1" id="KW-0732">Signal</keyword>
<gene>
    <name evidence="3" type="ORF">NPE20_17815</name>
</gene>
<evidence type="ECO:0000313" key="3">
    <source>
        <dbReference type="EMBL" id="MCQ6959839.1"/>
    </source>
</evidence>
<organism evidence="3 4">
    <name type="scientific">Mucilaginibacter aquariorum</name>
    <dbReference type="NCBI Taxonomy" id="2967225"/>
    <lineage>
        <taxon>Bacteria</taxon>
        <taxon>Pseudomonadati</taxon>
        <taxon>Bacteroidota</taxon>
        <taxon>Sphingobacteriia</taxon>
        <taxon>Sphingobacteriales</taxon>
        <taxon>Sphingobacteriaceae</taxon>
        <taxon>Mucilaginibacter</taxon>
    </lineage>
</organism>
<name>A0ABT1T5J5_9SPHI</name>
<dbReference type="Pfam" id="PF01569">
    <property type="entry name" value="PAP2"/>
    <property type="match status" value="1"/>
</dbReference>
<dbReference type="PANTHER" id="PTHR34599:SF2">
    <property type="entry name" value="TRAF-TYPE DOMAIN-CONTAINING PROTEIN"/>
    <property type="match status" value="1"/>
</dbReference>